<keyword evidence="5 7" id="KW-1133">Transmembrane helix</keyword>
<feature type="region of interest" description="Disordered" evidence="8">
    <location>
        <begin position="653"/>
        <end position="698"/>
    </location>
</feature>
<dbReference type="PANTHER" id="PTHR47737:SF1">
    <property type="entry name" value="GLYCINE BETAINE_PROLINE BETAINE TRANSPORT SYSTEM PERMEASE PROTEIN PROW"/>
    <property type="match status" value="1"/>
</dbReference>
<feature type="transmembrane region" description="Helical" evidence="7">
    <location>
        <begin position="16"/>
        <end position="33"/>
    </location>
</feature>
<feature type="transmembrane region" description="Helical" evidence="7">
    <location>
        <begin position="349"/>
        <end position="371"/>
    </location>
</feature>
<dbReference type="EMBL" id="JBHUHP010000028">
    <property type="protein sequence ID" value="MFD2093783.1"/>
    <property type="molecule type" value="Genomic_DNA"/>
</dbReference>
<feature type="domain" description="ABC transmembrane type-1" evidence="9">
    <location>
        <begin position="145"/>
        <end position="324"/>
    </location>
</feature>
<evidence type="ECO:0000256" key="2">
    <source>
        <dbReference type="ARBA" id="ARBA00022448"/>
    </source>
</evidence>
<evidence type="ECO:0000256" key="6">
    <source>
        <dbReference type="ARBA" id="ARBA00023136"/>
    </source>
</evidence>
<evidence type="ECO:0000256" key="3">
    <source>
        <dbReference type="ARBA" id="ARBA00022475"/>
    </source>
</evidence>
<keyword evidence="6 7" id="KW-0472">Membrane</keyword>
<feature type="domain" description="ABC transmembrane type-1" evidence="9">
    <location>
        <begin position="466"/>
        <end position="646"/>
    </location>
</feature>
<evidence type="ECO:0000256" key="4">
    <source>
        <dbReference type="ARBA" id="ARBA00022692"/>
    </source>
</evidence>
<dbReference type="Gene3D" id="1.10.3720.10">
    <property type="entry name" value="MetI-like"/>
    <property type="match status" value="2"/>
</dbReference>
<feature type="transmembrane region" description="Helical" evidence="7">
    <location>
        <begin position="514"/>
        <end position="540"/>
    </location>
</feature>
<feature type="transmembrane region" description="Helical" evidence="7">
    <location>
        <begin position="271"/>
        <end position="289"/>
    </location>
</feature>
<dbReference type="CDD" id="cd06261">
    <property type="entry name" value="TM_PBP2"/>
    <property type="match status" value="2"/>
</dbReference>
<evidence type="ECO:0000256" key="5">
    <source>
        <dbReference type="ARBA" id="ARBA00022989"/>
    </source>
</evidence>
<feature type="transmembrane region" description="Helical" evidence="7">
    <location>
        <begin position="100"/>
        <end position="119"/>
    </location>
</feature>
<reference evidence="11" key="1">
    <citation type="journal article" date="2019" name="Int. J. Syst. Evol. Microbiol.">
        <title>The Global Catalogue of Microorganisms (GCM) 10K type strain sequencing project: providing services to taxonomists for standard genome sequencing and annotation.</title>
        <authorList>
            <consortium name="The Broad Institute Genomics Platform"/>
            <consortium name="The Broad Institute Genome Sequencing Center for Infectious Disease"/>
            <person name="Wu L."/>
            <person name="Ma J."/>
        </authorList>
    </citation>
    <scope>NUCLEOTIDE SEQUENCE [LARGE SCALE GENOMIC DNA]</scope>
    <source>
        <strain evidence="11">JCM 3338</strain>
    </source>
</reference>
<dbReference type="InterPro" id="IPR000515">
    <property type="entry name" value="MetI-like"/>
</dbReference>
<evidence type="ECO:0000256" key="8">
    <source>
        <dbReference type="SAM" id="MobiDB-lite"/>
    </source>
</evidence>
<evidence type="ECO:0000313" key="11">
    <source>
        <dbReference type="Proteomes" id="UP001597402"/>
    </source>
</evidence>
<feature type="transmembrane region" description="Helical" evidence="7">
    <location>
        <begin position="470"/>
        <end position="494"/>
    </location>
</feature>
<evidence type="ECO:0000313" key="10">
    <source>
        <dbReference type="EMBL" id="MFD2093783.1"/>
    </source>
</evidence>
<accession>A0ABW4XFP7</accession>
<protein>
    <submittedName>
        <fullName evidence="10">ABC transporter permease subunit</fullName>
    </submittedName>
</protein>
<dbReference type="PANTHER" id="PTHR47737">
    <property type="entry name" value="GLYCINE BETAINE/PROLINE BETAINE TRANSPORT SYSTEM PERMEASE PROTEIN PROW"/>
    <property type="match status" value="1"/>
</dbReference>
<feature type="transmembrane region" description="Helical" evidence="7">
    <location>
        <begin position="301"/>
        <end position="320"/>
    </location>
</feature>
<gene>
    <name evidence="10" type="ORF">ACFSHS_19650</name>
</gene>
<keyword evidence="3" id="KW-1003">Cell membrane</keyword>
<dbReference type="Proteomes" id="UP001597402">
    <property type="component" value="Unassembled WGS sequence"/>
</dbReference>
<feature type="transmembrane region" description="Helical" evidence="7">
    <location>
        <begin position="149"/>
        <end position="172"/>
    </location>
</feature>
<evidence type="ECO:0000259" key="9">
    <source>
        <dbReference type="PROSITE" id="PS50928"/>
    </source>
</evidence>
<comment type="caution">
    <text evidence="10">The sequence shown here is derived from an EMBL/GenBank/DDBJ whole genome shotgun (WGS) entry which is preliminary data.</text>
</comment>
<feature type="transmembrane region" description="Helical" evidence="7">
    <location>
        <begin position="427"/>
        <end position="458"/>
    </location>
</feature>
<dbReference type="InterPro" id="IPR035906">
    <property type="entry name" value="MetI-like_sf"/>
</dbReference>
<keyword evidence="4 7" id="KW-0812">Transmembrane</keyword>
<sequence>MAQTPARPVVRRPGRGWVTAGILLAWVGLYFLFRGQGTLALAPADLTPLHRDITAFSDSISAGRNTNPLFLYGFNEIRLVIDLFVTFIRDLIVQPSFGRPVPVIGWLGVVALFTLVAAVAGSLRVAALTAAGLVFIALQGLWTEAMDTLALTIAAVIISLLFGIPLGVWAGMSKRVNRVVTPVLDFMQTMPSFVYLVPLTLFFLIGPASATIATIIYAAPPVIRLTAHAIRHAPDGVVEAAVSLGADRRQTLRTVRLPLARRMIVTGINQTMMAALAMATVAALINAPGLGQTVLQALETLNVGVAFNAGLAIVVLAIVLDRTTTAISVRTDAAAQGGRSPASRTVRRAAVAVGVVLTAVAVWLSRTYVWAAEFPPGSPVGPWITRTATDVSDWVQTNLSVLTLGLKDGVTTGVINPLQSLLTDSPWWVVLAALAALAGVLGGLRAVVPVVVCLGLVIGLGLWSDAMTTLAATLLATALTMAVAVVLGVAMGRSYRMDTALRPVLDAAQTMPSFVYLVPFLALFAASRFTAIVAAVVYAVPVATKIIADGVRAVPGATVEAATAAGSTPWQLIRKVQLPMSRHAIALATNQGLIYVLAMVVVGGLVGAGALGYDVVAGFSQAQLYGKGLAAGMAIVLLGIMLDRVAQAAAARTGTAAPSRRRVDARRSAGPAAPAPRNPSSADEDASDRPLVAVATER</sequence>
<dbReference type="Pfam" id="PF00528">
    <property type="entry name" value="BPD_transp_1"/>
    <property type="match status" value="2"/>
</dbReference>
<feature type="transmembrane region" description="Helical" evidence="7">
    <location>
        <begin position="592"/>
        <end position="612"/>
    </location>
</feature>
<feature type="transmembrane region" description="Helical" evidence="7">
    <location>
        <begin position="624"/>
        <end position="642"/>
    </location>
</feature>
<name>A0ABW4XFP7_9ACTN</name>
<comment type="similarity">
    <text evidence="7">Belongs to the binding-protein-dependent transport system permease family.</text>
</comment>
<evidence type="ECO:0000256" key="1">
    <source>
        <dbReference type="ARBA" id="ARBA00004141"/>
    </source>
</evidence>
<keyword evidence="11" id="KW-1185">Reference proteome</keyword>
<dbReference type="RefSeq" id="WP_376879788.1">
    <property type="nucleotide sequence ID" value="NZ_JBHUHP010000028.1"/>
</dbReference>
<evidence type="ECO:0000256" key="7">
    <source>
        <dbReference type="RuleBase" id="RU363032"/>
    </source>
</evidence>
<feature type="transmembrane region" description="Helical" evidence="7">
    <location>
        <begin position="192"/>
        <end position="219"/>
    </location>
</feature>
<dbReference type="SUPFAM" id="SSF161098">
    <property type="entry name" value="MetI-like"/>
    <property type="match status" value="2"/>
</dbReference>
<keyword evidence="2 7" id="KW-0813">Transport</keyword>
<proteinExistence type="inferred from homology"/>
<dbReference type="PROSITE" id="PS50928">
    <property type="entry name" value="ABC_TM1"/>
    <property type="match status" value="2"/>
</dbReference>
<organism evidence="10 11">
    <name type="scientific">Blastococcus deserti</name>
    <dbReference type="NCBI Taxonomy" id="2259033"/>
    <lineage>
        <taxon>Bacteria</taxon>
        <taxon>Bacillati</taxon>
        <taxon>Actinomycetota</taxon>
        <taxon>Actinomycetes</taxon>
        <taxon>Geodermatophilales</taxon>
        <taxon>Geodermatophilaceae</taxon>
        <taxon>Blastococcus</taxon>
    </lineage>
</organism>
<comment type="subcellular location">
    <subcellularLocation>
        <location evidence="7">Cell membrane</location>
        <topology evidence="7">Multi-pass membrane protein</topology>
    </subcellularLocation>
    <subcellularLocation>
        <location evidence="1">Membrane</location>
        <topology evidence="1">Multi-pass membrane protein</topology>
    </subcellularLocation>
</comment>